<dbReference type="GO" id="GO:0004867">
    <property type="term" value="F:serine-type endopeptidase inhibitor activity"/>
    <property type="evidence" value="ECO:0007669"/>
    <property type="project" value="UniProtKB-KW"/>
</dbReference>
<dbReference type="InterPro" id="IPR011061">
    <property type="entry name" value="Hirudin/antistatin"/>
</dbReference>
<sequence length="219" mass="23806">MIIAKINSRQYFGYTINRQRRCAPVNFMCSMSYDFSTGCFVCAGKFINSSGNANQLTTTTMAPFTNTVKGQLKCKHTALNCPHFMIQYDNDGCPYCSSGGPGSMNINGFLNHGAETNCLTFSEFMKCPMQCHYTDPIDGCNKCTCDSNGCPPFPPSCPGPCGNFDPVTFCPTCDYSICGMTPPPVSATTSSKCPAMFCVLNCPNGFKKDPNGCDRCECF</sequence>
<protein>
    <submittedName>
        <fullName evidence="3">Uncharacterized protein</fullName>
    </submittedName>
</protein>
<evidence type="ECO:0000256" key="1">
    <source>
        <dbReference type="ARBA" id="ARBA00022690"/>
    </source>
</evidence>
<dbReference type="Pfam" id="PF02822">
    <property type="entry name" value="Antistasin"/>
    <property type="match status" value="1"/>
</dbReference>
<dbReference type="InterPro" id="IPR004094">
    <property type="entry name" value="Antistasin-like"/>
</dbReference>
<evidence type="ECO:0000256" key="2">
    <source>
        <dbReference type="ARBA" id="ARBA00022900"/>
    </source>
</evidence>
<dbReference type="Gene3D" id="2.10.22.10">
    <property type="entry name" value="Antistasin, domain 1"/>
    <property type="match status" value="1"/>
</dbReference>
<evidence type="ECO:0000313" key="3">
    <source>
        <dbReference type="EMBL" id="EKC36617.1"/>
    </source>
</evidence>
<dbReference type="SUPFAM" id="SSF57262">
    <property type="entry name" value="Leech antihemostatic proteins"/>
    <property type="match status" value="1"/>
</dbReference>
<organism evidence="3">
    <name type="scientific">Magallana gigas</name>
    <name type="common">Pacific oyster</name>
    <name type="synonym">Crassostrea gigas</name>
    <dbReference type="NCBI Taxonomy" id="29159"/>
    <lineage>
        <taxon>Eukaryota</taxon>
        <taxon>Metazoa</taxon>
        <taxon>Spiralia</taxon>
        <taxon>Lophotrochozoa</taxon>
        <taxon>Mollusca</taxon>
        <taxon>Bivalvia</taxon>
        <taxon>Autobranchia</taxon>
        <taxon>Pteriomorphia</taxon>
        <taxon>Ostreida</taxon>
        <taxon>Ostreoidea</taxon>
        <taxon>Ostreidae</taxon>
        <taxon>Magallana</taxon>
    </lineage>
</organism>
<dbReference type="AlphaFoldDB" id="K1QIM8"/>
<reference evidence="3" key="1">
    <citation type="journal article" date="2012" name="Nature">
        <title>The oyster genome reveals stress adaptation and complexity of shell formation.</title>
        <authorList>
            <person name="Zhang G."/>
            <person name="Fang X."/>
            <person name="Guo X."/>
            <person name="Li L."/>
            <person name="Luo R."/>
            <person name="Xu F."/>
            <person name="Yang P."/>
            <person name="Zhang L."/>
            <person name="Wang X."/>
            <person name="Qi H."/>
            <person name="Xiong Z."/>
            <person name="Que H."/>
            <person name="Xie Y."/>
            <person name="Holland P.W."/>
            <person name="Paps J."/>
            <person name="Zhu Y."/>
            <person name="Wu F."/>
            <person name="Chen Y."/>
            <person name="Wang J."/>
            <person name="Peng C."/>
            <person name="Meng J."/>
            <person name="Yang L."/>
            <person name="Liu J."/>
            <person name="Wen B."/>
            <person name="Zhang N."/>
            <person name="Huang Z."/>
            <person name="Zhu Q."/>
            <person name="Feng Y."/>
            <person name="Mount A."/>
            <person name="Hedgecock D."/>
            <person name="Xu Z."/>
            <person name="Liu Y."/>
            <person name="Domazet-Loso T."/>
            <person name="Du Y."/>
            <person name="Sun X."/>
            <person name="Zhang S."/>
            <person name="Liu B."/>
            <person name="Cheng P."/>
            <person name="Jiang X."/>
            <person name="Li J."/>
            <person name="Fan D."/>
            <person name="Wang W."/>
            <person name="Fu W."/>
            <person name="Wang T."/>
            <person name="Wang B."/>
            <person name="Zhang J."/>
            <person name="Peng Z."/>
            <person name="Li Y."/>
            <person name="Li N."/>
            <person name="Wang J."/>
            <person name="Chen M."/>
            <person name="He Y."/>
            <person name="Tan F."/>
            <person name="Song X."/>
            <person name="Zheng Q."/>
            <person name="Huang R."/>
            <person name="Yang H."/>
            <person name="Du X."/>
            <person name="Chen L."/>
            <person name="Yang M."/>
            <person name="Gaffney P.M."/>
            <person name="Wang S."/>
            <person name="Luo L."/>
            <person name="She Z."/>
            <person name="Ming Y."/>
            <person name="Huang W."/>
            <person name="Zhang S."/>
            <person name="Huang B."/>
            <person name="Zhang Y."/>
            <person name="Qu T."/>
            <person name="Ni P."/>
            <person name="Miao G."/>
            <person name="Wang J."/>
            <person name="Wang Q."/>
            <person name="Steinberg C.E."/>
            <person name="Wang H."/>
            <person name="Li N."/>
            <person name="Qian L."/>
            <person name="Zhang G."/>
            <person name="Li Y."/>
            <person name="Yang H."/>
            <person name="Liu X."/>
            <person name="Wang J."/>
            <person name="Yin Y."/>
            <person name="Wang J."/>
        </authorList>
    </citation>
    <scope>NUCLEOTIDE SEQUENCE [LARGE SCALE GENOMIC DNA]</scope>
    <source>
        <strain evidence="3">05x7-T-G4-1.051#20</strain>
    </source>
</reference>
<dbReference type="InParanoid" id="K1QIM8"/>
<dbReference type="HOGENOM" id="CLU_1262639_0_0_1"/>
<keyword evidence="2" id="KW-0722">Serine protease inhibitor</keyword>
<proteinExistence type="predicted"/>
<keyword evidence="1" id="KW-0646">Protease inhibitor</keyword>
<name>K1QIM8_MAGGI</name>
<dbReference type="EMBL" id="JH818174">
    <property type="protein sequence ID" value="EKC36617.1"/>
    <property type="molecule type" value="Genomic_DNA"/>
</dbReference>
<accession>K1QIM8</accession>
<gene>
    <name evidence="3" type="ORF">CGI_10014529</name>
</gene>
<dbReference type="PROSITE" id="PS51252">
    <property type="entry name" value="ANTISTASIN"/>
    <property type="match status" value="1"/>
</dbReference>